<dbReference type="CDD" id="cd06261">
    <property type="entry name" value="TM_PBP2"/>
    <property type="match status" value="1"/>
</dbReference>
<proteinExistence type="inferred from homology"/>
<comment type="similarity">
    <text evidence="7">Belongs to the binding-protein-dependent transport system permease family.</text>
</comment>
<keyword evidence="6 7" id="KW-0472">Membrane</keyword>
<feature type="transmembrane region" description="Helical" evidence="7">
    <location>
        <begin position="213"/>
        <end position="235"/>
    </location>
</feature>
<dbReference type="PANTHER" id="PTHR43744">
    <property type="entry name" value="ABC TRANSPORTER PERMEASE PROTEIN MG189-RELATED-RELATED"/>
    <property type="match status" value="1"/>
</dbReference>
<evidence type="ECO:0000313" key="9">
    <source>
        <dbReference type="EMBL" id="GBG05567.1"/>
    </source>
</evidence>
<feature type="transmembrane region" description="Helical" evidence="7">
    <location>
        <begin position="43"/>
        <end position="63"/>
    </location>
</feature>
<comment type="subcellular location">
    <subcellularLocation>
        <location evidence="1 7">Cell membrane</location>
        <topology evidence="1 7">Multi-pass membrane protein</topology>
    </subcellularLocation>
</comment>
<dbReference type="SUPFAM" id="SSF161098">
    <property type="entry name" value="MetI-like"/>
    <property type="match status" value="1"/>
</dbReference>
<keyword evidence="3" id="KW-1003">Cell membrane</keyword>
<dbReference type="PANTHER" id="PTHR43744:SF8">
    <property type="entry name" value="SN-GLYCEROL-3-PHOSPHATE TRANSPORT SYSTEM PERMEASE PROTEIN UGPE"/>
    <property type="match status" value="1"/>
</dbReference>
<dbReference type="GO" id="GO:0005886">
    <property type="term" value="C:plasma membrane"/>
    <property type="evidence" value="ECO:0007669"/>
    <property type="project" value="UniProtKB-SubCell"/>
</dbReference>
<evidence type="ECO:0000256" key="5">
    <source>
        <dbReference type="ARBA" id="ARBA00022989"/>
    </source>
</evidence>
<dbReference type="PROSITE" id="PS50928">
    <property type="entry name" value="ABC_TM1"/>
    <property type="match status" value="1"/>
</dbReference>
<dbReference type="GO" id="GO:0055085">
    <property type="term" value="P:transmembrane transport"/>
    <property type="evidence" value="ECO:0007669"/>
    <property type="project" value="InterPro"/>
</dbReference>
<feature type="transmembrane region" description="Helical" evidence="7">
    <location>
        <begin position="111"/>
        <end position="131"/>
    </location>
</feature>
<name>A0A2R5EGD0_9BACL</name>
<dbReference type="AlphaFoldDB" id="A0A2R5EGD0"/>
<evidence type="ECO:0000256" key="4">
    <source>
        <dbReference type="ARBA" id="ARBA00022692"/>
    </source>
</evidence>
<dbReference type="Pfam" id="PF00528">
    <property type="entry name" value="BPD_transp_1"/>
    <property type="match status" value="1"/>
</dbReference>
<dbReference type="InterPro" id="IPR000515">
    <property type="entry name" value="MetI-like"/>
</dbReference>
<accession>A0A2R5EGD0</accession>
<evidence type="ECO:0000256" key="2">
    <source>
        <dbReference type="ARBA" id="ARBA00022448"/>
    </source>
</evidence>
<feature type="transmembrane region" description="Helical" evidence="7">
    <location>
        <begin position="75"/>
        <end position="99"/>
    </location>
</feature>
<evidence type="ECO:0000256" key="3">
    <source>
        <dbReference type="ARBA" id="ARBA00022475"/>
    </source>
</evidence>
<gene>
    <name evidence="9" type="ORF">PAT3040_00049</name>
</gene>
<comment type="caution">
    <text evidence="9">The sequence shown here is derived from an EMBL/GenBank/DDBJ whole genome shotgun (WGS) entry which is preliminary data.</text>
</comment>
<dbReference type="InterPro" id="IPR035906">
    <property type="entry name" value="MetI-like_sf"/>
</dbReference>
<keyword evidence="2 7" id="KW-0813">Transport</keyword>
<feature type="domain" description="ABC transmembrane type-1" evidence="8">
    <location>
        <begin position="40"/>
        <end position="230"/>
    </location>
</feature>
<keyword evidence="10" id="KW-1185">Reference proteome</keyword>
<dbReference type="EMBL" id="BDQX01000007">
    <property type="protein sequence ID" value="GBG05567.1"/>
    <property type="molecule type" value="Genomic_DNA"/>
</dbReference>
<keyword evidence="4 7" id="KW-0812">Transmembrane</keyword>
<evidence type="ECO:0000256" key="7">
    <source>
        <dbReference type="RuleBase" id="RU363032"/>
    </source>
</evidence>
<evidence type="ECO:0000313" key="10">
    <source>
        <dbReference type="Proteomes" id="UP000245202"/>
    </source>
</evidence>
<keyword evidence="5 7" id="KW-1133">Transmembrane helix</keyword>
<protein>
    <recommendedName>
        <fullName evidence="8">ABC transmembrane type-1 domain-containing protein</fullName>
    </recommendedName>
</protein>
<dbReference type="Gene3D" id="1.10.3720.10">
    <property type="entry name" value="MetI-like"/>
    <property type="match status" value="1"/>
</dbReference>
<feature type="transmembrane region" description="Helical" evidence="7">
    <location>
        <begin position="152"/>
        <end position="177"/>
    </location>
</feature>
<dbReference type="Proteomes" id="UP000245202">
    <property type="component" value="Unassembled WGS sequence"/>
</dbReference>
<sequence length="245" mass="27034">MLLFLSFKDHLDIVIDFWGIPGEIKWENYSTAWSAVSGSIGNSLFICCVTVAGAVLISSMAGYSFARNRFPGKEILFMLIISVMLIPSMLNIVPLYAIISQLNLTDSFWGLILPYISGTQLVGIILCRTFFQGIPEELFEAARMDGAGEAYLYLRIALPLSMPVIATLGIITFISVYSDYLWPLIILKEPHLTFTIQAVNMTTNGRPDLGLSFAAYIIGSLPMILVIMFGMKYFVQGITSGALKS</sequence>
<evidence type="ECO:0000256" key="1">
    <source>
        <dbReference type="ARBA" id="ARBA00004651"/>
    </source>
</evidence>
<reference evidence="9 10" key="1">
    <citation type="submission" date="2017-08" db="EMBL/GenBank/DDBJ databases">
        <title>Substantial Increase in Enzyme Production by Combined Drug-Resistance Mutations in Paenibacillus agaridevorans.</title>
        <authorList>
            <person name="Tanaka Y."/>
            <person name="Funane K."/>
            <person name="Hosaka T."/>
            <person name="Shiwa Y."/>
            <person name="Fujita N."/>
            <person name="Miyazaki T."/>
            <person name="Yoshikawa H."/>
            <person name="Murakami K."/>
            <person name="Kasahara K."/>
            <person name="Inaoka T."/>
            <person name="Hiraga Y."/>
            <person name="Ochi K."/>
        </authorList>
    </citation>
    <scope>NUCLEOTIDE SEQUENCE [LARGE SCALE GENOMIC DNA]</scope>
    <source>
        <strain evidence="9 10">T-3040</strain>
    </source>
</reference>
<evidence type="ECO:0000259" key="8">
    <source>
        <dbReference type="PROSITE" id="PS50928"/>
    </source>
</evidence>
<organism evidence="9 10">
    <name type="scientific">Paenibacillus agaridevorans</name>
    <dbReference type="NCBI Taxonomy" id="171404"/>
    <lineage>
        <taxon>Bacteria</taxon>
        <taxon>Bacillati</taxon>
        <taxon>Bacillota</taxon>
        <taxon>Bacilli</taxon>
        <taxon>Bacillales</taxon>
        <taxon>Paenibacillaceae</taxon>
        <taxon>Paenibacillus</taxon>
    </lineage>
</organism>
<evidence type="ECO:0000256" key="6">
    <source>
        <dbReference type="ARBA" id="ARBA00023136"/>
    </source>
</evidence>